<evidence type="ECO:0000259" key="4">
    <source>
        <dbReference type="Pfam" id="PF07804"/>
    </source>
</evidence>
<dbReference type="PANTHER" id="PTHR37419">
    <property type="entry name" value="SERINE/THREONINE-PROTEIN KINASE TOXIN HIPA"/>
    <property type="match status" value="1"/>
</dbReference>
<dbReference type="PANTHER" id="PTHR37419:SF8">
    <property type="entry name" value="TOXIN YJJJ"/>
    <property type="match status" value="1"/>
</dbReference>
<name>A0ABW7F1I7_9BURK</name>
<keyword evidence="2" id="KW-0808">Transferase</keyword>
<evidence type="ECO:0000256" key="3">
    <source>
        <dbReference type="ARBA" id="ARBA00022777"/>
    </source>
</evidence>
<dbReference type="Proteomes" id="UP001606210">
    <property type="component" value="Unassembled WGS sequence"/>
</dbReference>
<evidence type="ECO:0000256" key="2">
    <source>
        <dbReference type="ARBA" id="ARBA00022679"/>
    </source>
</evidence>
<dbReference type="InterPro" id="IPR012893">
    <property type="entry name" value="HipA-like_C"/>
</dbReference>
<evidence type="ECO:0000313" key="6">
    <source>
        <dbReference type="Proteomes" id="UP001606210"/>
    </source>
</evidence>
<comment type="similarity">
    <text evidence="1">Belongs to the HipA Ser/Thr kinase family.</text>
</comment>
<gene>
    <name evidence="5" type="ORF">ACG00Y_10815</name>
</gene>
<accession>A0ABW7F1I7</accession>
<reference evidence="5 6" key="1">
    <citation type="submission" date="2024-08" db="EMBL/GenBank/DDBJ databases">
        <authorList>
            <person name="Lu H."/>
        </authorList>
    </citation>
    <scope>NUCLEOTIDE SEQUENCE [LARGE SCALE GENOMIC DNA]</scope>
    <source>
        <strain evidence="5 6">LYH14W</strain>
    </source>
</reference>
<proteinExistence type="inferred from homology"/>
<keyword evidence="6" id="KW-1185">Reference proteome</keyword>
<evidence type="ECO:0000313" key="5">
    <source>
        <dbReference type="EMBL" id="MFG6430409.1"/>
    </source>
</evidence>
<protein>
    <submittedName>
        <fullName evidence="5">HipA domain-containing protein</fullName>
    </submittedName>
</protein>
<dbReference type="InterPro" id="IPR052028">
    <property type="entry name" value="HipA_Ser/Thr_kinase"/>
</dbReference>
<sequence>MSPAPDHQLVLGALAAQGPLTSADLQQITHKSQPSVSRLLAELGGQVVAFGQARATRYGLLKSIHGSSGQQPLFHTTADGRIERIGDVTLLSPEVLHVGGPGADLATQGQLPWLLAPLLAQGFLGRLLAQRLSAPGIAADPAGWRLETQLFAALHLDDGPGALTLGEPATGPAVMLPAADEAAAFDALAADVARTLPAGSSAGGEQPKFLTHGASGEALLVKFTPPRGTPFGERWHDLLHAEHLALRVLAEHGVPVAASRIVSTAARTYFVSTRFDRIAPQGRRHAVAIGGVHAGFVPGGYWSWPRTAEALARQRRLPALDAAQVQALWHFGRLIGNTDMHAGNLSLWVAGQSLAELLRGRFTLAPVYDMLPMRWRPDPMLGGAADYSPFEPDALALGSGARGPARAFWIALAGSADVSRSLRAVAGEMAERLSRPAAAGASPVLPH</sequence>
<evidence type="ECO:0000256" key="1">
    <source>
        <dbReference type="ARBA" id="ARBA00010164"/>
    </source>
</evidence>
<dbReference type="Pfam" id="PF07804">
    <property type="entry name" value="HipA_C"/>
    <property type="match status" value="1"/>
</dbReference>
<dbReference type="RefSeq" id="WP_394478661.1">
    <property type="nucleotide sequence ID" value="NZ_JBIGHV010000004.1"/>
</dbReference>
<feature type="domain" description="HipA-like C-terminal" evidence="4">
    <location>
        <begin position="200"/>
        <end position="432"/>
    </location>
</feature>
<dbReference type="EMBL" id="JBIGHV010000004">
    <property type="protein sequence ID" value="MFG6430409.1"/>
    <property type="molecule type" value="Genomic_DNA"/>
</dbReference>
<keyword evidence="3" id="KW-0418">Kinase</keyword>
<comment type="caution">
    <text evidence="5">The sequence shown here is derived from an EMBL/GenBank/DDBJ whole genome shotgun (WGS) entry which is preliminary data.</text>
</comment>
<organism evidence="5 6">
    <name type="scientific">Pelomonas parva</name>
    <dbReference type="NCBI Taxonomy" id="3299032"/>
    <lineage>
        <taxon>Bacteria</taxon>
        <taxon>Pseudomonadati</taxon>
        <taxon>Pseudomonadota</taxon>
        <taxon>Betaproteobacteria</taxon>
        <taxon>Burkholderiales</taxon>
        <taxon>Sphaerotilaceae</taxon>
        <taxon>Roseateles</taxon>
    </lineage>
</organism>